<accession>A0A1J0AFX1</accession>
<dbReference type="SUPFAM" id="SSF53335">
    <property type="entry name" value="S-adenosyl-L-methionine-dependent methyltransferases"/>
    <property type="match status" value="1"/>
</dbReference>
<dbReference type="EMBL" id="CP017675">
    <property type="protein sequence ID" value="APB34815.1"/>
    <property type="molecule type" value="Genomic_DNA"/>
</dbReference>
<feature type="domain" description="Methyltransferase type 11" evidence="5">
    <location>
        <begin position="50"/>
        <end position="145"/>
    </location>
</feature>
<dbReference type="NCBIfam" id="TIGR01983">
    <property type="entry name" value="UbiG"/>
    <property type="match status" value="1"/>
</dbReference>
<evidence type="ECO:0000256" key="1">
    <source>
        <dbReference type="ARBA" id="ARBA00022603"/>
    </source>
</evidence>
<evidence type="ECO:0000256" key="4">
    <source>
        <dbReference type="ARBA" id="ARBA00022691"/>
    </source>
</evidence>
<dbReference type="Pfam" id="PF08241">
    <property type="entry name" value="Methyltransf_11"/>
    <property type="match status" value="1"/>
</dbReference>
<dbReference type="InterPro" id="IPR013216">
    <property type="entry name" value="Methyltransf_11"/>
</dbReference>
<dbReference type="CDD" id="cd02440">
    <property type="entry name" value="AdoMet_MTases"/>
    <property type="match status" value="1"/>
</dbReference>
<reference evidence="6 7" key="1">
    <citation type="submission" date="2016-10" db="EMBL/GenBank/DDBJ databases">
        <title>Description of Gloeomargarita lithophora gen. nov., sp. nov., a thylakoid-bearing basal-branching cyanobacterium with intracellular carbonates, and proposal for Gloeomargaritales ord. nov.</title>
        <authorList>
            <person name="Moreira D."/>
            <person name="Tavera R."/>
            <person name="Benzerara K."/>
            <person name="Skouri-Panet F."/>
            <person name="Couradeau E."/>
            <person name="Gerard E."/>
            <person name="Loussert C."/>
            <person name="Novelo E."/>
            <person name="Zivanovic Y."/>
            <person name="Lopez-Garcia P."/>
        </authorList>
    </citation>
    <scope>NUCLEOTIDE SEQUENCE [LARGE SCALE GENOMIC DNA]</scope>
    <source>
        <strain evidence="6 7">D10</strain>
    </source>
</reference>
<keyword evidence="2 6" id="KW-0808">Transferase</keyword>
<evidence type="ECO:0000313" key="7">
    <source>
        <dbReference type="Proteomes" id="UP000180235"/>
    </source>
</evidence>
<keyword evidence="3" id="KW-0831">Ubiquinone biosynthesis</keyword>
<dbReference type="AlphaFoldDB" id="A0A1J0AFX1"/>
<dbReference type="GO" id="GO:0032259">
    <property type="term" value="P:methylation"/>
    <property type="evidence" value="ECO:0007669"/>
    <property type="project" value="UniProtKB-KW"/>
</dbReference>
<keyword evidence="4" id="KW-0949">S-adenosyl-L-methionine</keyword>
<keyword evidence="1 6" id="KW-0489">Methyltransferase</keyword>
<evidence type="ECO:0000256" key="2">
    <source>
        <dbReference type="ARBA" id="ARBA00022679"/>
    </source>
</evidence>
<dbReference type="KEGG" id="glt:GlitD10_2478"/>
<keyword evidence="7" id="KW-1185">Reference proteome</keyword>
<keyword evidence="6" id="KW-0830">Ubiquinone</keyword>
<sequence>MIRNDLAYYDRHADQWWQVGGTLNLLNHLNPGRFQFFDQYVPDWRGLKVLDVGCGGGLTCEFLAQRGAVVTGVDPSPRSIATAQDHAQSQGLTIDYQAGTGEALPLGDQQFQAVVCVDVLEHVRDVGQVVRECGRVLQPGGLFLFDTINRTWKSKVMMIWLMEDILRQIPQGIHDWEKFITPAELTAFLEQSGFGDILCRGFDLTDGGNLKTLFSLLFSGLQSDNTRKALKVQINNDTDVVYIGKAVKRAEASVECEYSGT</sequence>
<organism evidence="6 7">
    <name type="scientific">Gloeomargarita lithophora Alchichica-D10</name>
    <dbReference type="NCBI Taxonomy" id="1188229"/>
    <lineage>
        <taxon>Bacteria</taxon>
        <taxon>Bacillati</taxon>
        <taxon>Cyanobacteriota</taxon>
        <taxon>Cyanophyceae</taxon>
        <taxon>Gloeomargaritales</taxon>
        <taxon>Gloeomargaritaceae</taxon>
        <taxon>Gloeomargarita</taxon>
    </lineage>
</organism>
<evidence type="ECO:0000259" key="5">
    <source>
        <dbReference type="Pfam" id="PF08241"/>
    </source>
</evidence>
<protein>
    <submittedName>
        <fullName evidence="6">3-demethylubiquinone-9 3-methyltransferase</fullName>
        <ecNumber evidence="6">2.1.1.64</ecNumber>
    </submittedName>
</protein>
<dbReference type="EC" id="2.1.1.64" evidence="6"/>
<gene>
    <name evidence="6" type="primary">ubiG</name>
    <name evidence="6" type="ORF">GlitD10_2478</name>
</gene>
<dbReference type="GO" id="GO:0010420">
    <property type="term" value="F:polyprenyldihydroxybenzoate methyltransferase activity"/>
    <property type="evidence" value="ECO:0007669"/>
    <property type="project" value="InterPro"/>
</dbReference>
<dbReference type="OrthoDB" id="9772751at2"/>
<dbReference type="Gene3D" id="3.40.50.150">
    <property type="entry name" value="Vaccinia Virus protein VP39"/>
    <property type="match status" value="1"/>
</dbReference>
<dbReference type="Proteomes" id="UP000180235">
    <property type="component" value="Chromosome"/>
</dbReference>
<dbReference type="PANTHER" id="PTHR43464">
    <property type="entry name" value="METHYLTRANSFERASE"/>
    <property type="match status" value="1"/>
</dbReference>
<dbReference type="InterPro" id="IPR010233">
    <property type="entry name" value="UbiG_MeTrfase"/>
</dbReference>
<dbReference type="InterPro" id="IPR029063">
    <property type="entry name" value="SAM-dependent_MTases_sf"/>
</dbReference>
<dbReference type="PANTHER" id="PTHR43464:SF19">
    <property type="entry name" value="UBIQUINONE BIOSYNTHESIS O-METHYLTRANSFERASE, MITOCHONDRIAL"/>
    <property type="match status" value="1"/>
</dbReference>
<evidence type="ECO:0000256" key="3">
    <source>
        <dbReference type="ARBA" id="ARBA00022688"/>
    </source>
</evidence>
<name>A0A1J0AFX1_9CYAN</name>
<proteinExistence type="predicted"/>
<dbReference type="GO" id="GO:0061542">
    <property type="term" value="F:3-demethylubiquinol 3-O-methyltransferase activity"/>
    <property type="evidence" value="ECO:0007669"/>
    <property type="project" value="UniProtKB-EC"/>
</dbReference>
<evidence type="ECO:0000313" key="6">
    <source>
        <dbReference type="EMBL" id="APB34815.1"/>
    </source>
</evidence>
<dbReference type="STRING" id="1188229.GlitD10_2478"/>
<dbReference type="RefSeq" id="WP_071455200.1">
    <property type="nucleotide sequence ID" value="NZ_CP017675.1"/>
</dbReference>